<evidence type="ECO:0000256" key="1">
    <source>
        <dbReference type="SAM" id="SignalP"/>
    </source>
</evidence>
<feature type="signal peptide" evidence="1">
    <location>
        <begin position="1"/>
        <end position="20"/>
    </location>
</feature>
<gene>
    <name evidence="3" type="ORF">JM946_19150</name>
</gene>
<reference evidence="3 4" key="1">
    <citation type="journal article" date="2021" name="Int. J. Syst. Evol. Microbiol.">
        <title>Steroidobacter gossypii sp. nov., isolated from soil of cotton cropping field.</title>
        <authorList>
            <person name="Huang R."/>
            <person name="Yang S."/>
            <person name="Zhen C."/>
            <person name="Liu W."/>
        </authorList>
    </citation>
    <scope>NUCLEOTIDE SEQUENCE [LARGE SCALE GENOMIC DNA]</scope>
    <source>
        <strain evidence="3 4">S1-65</strain>
    </source>
</reference>
<keyword evidence="1" id="KW-0732">Signal</keyword>
<dbReference type="EMBL" id="JAEVLS010000004">
    <property type="protein sequence ID" value="MBM0106857.1"/>
    <property type="molecule type" value="Genomic_DNA"/>
</dbReference>
<evidence type="ECO:0000313" key="4">
    <source>
        <dbReference type="Proteomes" id="UP000661077"/>
    </source>
</evidence>
<comment type="caution">
    <text evidence="3">The sequence shown here is derived from an EMBL/GenBank/DDBJ whole genome shotgun (WGS) entry which is preliminary data.</text>
</comment>
<dbReference type="NCBIfam" id="TIGR02246">
    <property type="entry name" value="SgcJ/EcaC family oxidoreductase"/>
    <property type="match status" value="1"/>
</dbReference>
<sequence>MTFGSFRTLAVMLVFALAAACSTPGRQSLRGVDVEAEKQAILAVIGRMEQAWNRGDFRGYMEGFANPDVIFVSRGQFQKDWQGTLDHYIRDYGESVDTRGKLHFFDIKIEMLAPDAAQLISRYRLERPRNGQDGINTRLMRKRDGKWVIALNHVSSREVPDEQ</sequence>
<accession>A0ABS1X109</accession>
<organism evidence="3 4">
    <name type="scientific">Steroidobacter gossypii</name>
    <dbReference type="NCBI Taxonomy" id="2805490"/>
    <lineage>
        <taxon>Bacteria</taxon>
        <taxon>Pseudomonadati</taxon>
        <taxon>Pseudomonadota</taxon>
        <taxon>Gammaproteobacteria</taxon>
        <taxon>Steroidobacterales</taxon>
        <taxon>Steroidobacteraceae</taxon>
        <taxon>Steroidobacter</taxon>
    </lineage>
</organism>
<name>A0ABS1X109_9GAMM</name>
<proteinExistence type="predicted"/>
<dbReference type="Proteomes" id="UP000661077">
    <property type="component" value="Unassembled WGS sequence"/>
</dbReference>
<feature type="domain" description="DUF4440" evidence="2">
    <location>
        <begin position="41"/>
        <end position="149"/>
    </location>
</feature>
<evidence type="ECO:0000259" key="2">
    <source>
        <dbReference type="Pfam" id="PF14534"/>
    </source>
</evidence>
<keyword evidence="4" id="KW-1185">Reference proteome</keyword>
<dbReference type="InterPro" id="IPR011944">
    <property type="entry name" value="Steroid_delta5-4_isomerase"/>
</dbReference>
<dbReference type="InterPro" id="IPR027843">
    <property type="entry name" value="DUF4440"/>
</dbReference>
<feature type="chain" id="PRO_5045716533" evidence="1">
    <location>
        <begin position="21"/>
        <end position="163"/>
    </location>
</feature>
<dbReference type="SUPFAM" id="SSF54427">
    <property type="entry name" value="NTF2-like"/>
    <property type="match status" value="1"/>
</dbReference>
<dbReference type="Pfam" id="PF14534">
    <property type="entry name" value="DUF4440"/>
    <property type="match status" value="1"/>
</dbReference>
<dbReference type="Gene3D" id="3.10.450.50">
    <property type="match status" value="1"/>
</dbReference>
<evidence type="ECO:0000313" key="3">
    <source>
        <dbReference type="EMBL" id="MBM0106857.1"/>
    </source>
</evidence>
<protein>
    <submittedName>
        <fullName evidence="3">Nuclear transport factor 2 family protein</fullName>
    </submittedName>
</protein>
<dbReference type="PROSITE" id="PS51257">
    <property type="entry name" value="PROKAR_LIPOPROTEIN"/>
    <property type="match status" value="1"/>
</dbReference>
<dbReference type="InterPro" id="IPR032710">
    <property type="entry name" value="NTF2-like_dom_sf"/>
</dbReference>